<dbReference type="AlphaFoldDB" id="A0A7L5DJ37"/>
<feature type="domain" description="IrrE N-terminal-like" evidence="1">
    <location>
        <begin position="43"/>
        <end position="187"/>
    </location>
</feature>
<dbReference type="KEGG" id="srho:HH216_00840"/>
<evidence type="ECO:0000313" key="3">
    <source>
        <dbReference type="Proteomes" id="UP000501128"/>
    </source>
</evidence>
<organism evidence="2 3">
    <name type="scientific">Spirosoma rhododendri</name>
    <dbReference type="NCBI Taxonomy" id="2728024"/>
    <lineage>
        <taxon>Bacteria</taxon>
        <taxon>Pseudomonadati</taxon>
        <taxon>Bacteroidota</taxon>
        <taxon>Cytophagia</taxon>
        <taxon>Cytophagales</taxon>
        <taxon>Cytophagaceae</taxon>
        <taxon>Spirosoma</taxon>
    </lineage>
</organism>
<accession>A0A7L5DJ37</accession>
<evidence type="ECO:0000313" key="2">
    <source>
        <dbReference type="EMBL" id="QJD77123.1"/>
    </source>
</evidence>
<dbReference type="InterPro" id="IPR010359">
    <property type="entry name" value="IrrE_HExxH"/>
</dbReference>
<evidence type="ECO:0000259" key="1">
    <source>
        <dbReference type="Pfam" id="PF06114"/>
    </source>
</evidence>
<sequence length="193" mass="21967">MNLKRQKQIESAAKALLQKTGHYPTNFYELPSDKQGIDVKTVAEKIGIEVREYDFGEDVSGVLLQLNGKVQIGYAPENRTGKKRQRFTIAHEIGHYVLEHQRKGVFIDTPEKYFALYRNANSSTGEDMQEREANAFAASLLMPLDLVREGVTHYMSSDITRKQDFELVPNLASDFNVSNIAMSIRLTNLNLLW</sequence>
<dbReference type="RefSeq" id="WP_169549067.1">
    <property type="nucleotide sequence ID" value="NZ_CP051677.1"/>
</dbReference>
<reference evidence="2 3" key="1">
    <citation type="submission" date="2020-04" db="EMBL/GenBank/DDBJ databases">
        <title>Genome sequencing of novel species.</title>
        <authorList>
            <person name="Heo J."/>
            <person name="Kim S.-J."/>
            <person name="Kim J.-S."/>
            <person name="Hong S.-B."/>
            <person name="Kwon S.-W."/>
        </authorList>
    </citation>
    <scope>NUCLEOTIDE SEQUENCE [LARGE SCALE GENOMIC DNA]</scope>
    <source>
        <strain evidence="2 3">CJU-R4</strain>
    </source>
</reference>
<dbReference type="Proteomes" id="UP000501128">
    <property type="component" value="Chromosome"/>
</dbReference>
<dbReference type="Gene3D" id="1.10.10.2910">
    <property type="match status" value="1"/>
</dbReference>
<dbReference type="Pfam" id="PF06114">
    <property type="entry name" value="Peptidase_M78"/>
    <property type="match status" value="1"/>
</dbReference>
<dbReference type="PANTHER" id="PTHR43236">
    <property type="entry name" value="ANTITOXIN HIGA1"/>
    <property type="match status" value="1"/>
</dbReference>
<dbReference type="PANTHER" id="PTHR43236:SF2">
    <property type="entry name" value="BLL0069 PROTEIN"/>
    <property type="match status" value="1"/>
</dbReference>
<protein>
    <submittedName>
        <fullName evidence="2">ImmA/IrrE family metallo-endopeptidase</fullName>
    </submittedName>
</protein>
<name>A0A7L5DJ37_9BACT</name>
<gene>
    <name evidence="2" type="ORF">HH216_00840</name>
</gene>
<dbReference type="EMBL" id="CP051677">
    <property type="protein sequence ID" value="QJD77123.1"/>
    <property type="molecule type" value="Genomic_DNA"/>
</dbReference>
<dbReference type="InterPro" id="IPR052345">
    <property type="entry name" value="Rad_response_metalloprotease"/>
</dbReference>
<keyword evidence="3" id="KW-1185">Reference proteome</keyword>
<proteinExistence type="predicted"/>